<organism evidence="2 3">
    <name type="scientific">Trypanosoma theileri</name>
    <dbReference type="NCBI Taxonomy" id="67003"/>
    <lineage>
        <taxon>Eukaryota</taxon>
        <taxon>Discoba</taxon>
        <taxon>Euglenozoa</taxon>
        <taxon>Kinetoplastea</taxon>
        <taxon>Metakinetoplastina</taxon>
        <taxon>Trypanosomatida</taxon>
        <taxon>Trypanosomatidae</taxon>
        <taxon>Trypanosoma</taxon>
    </lineage>
</organism>
<dbReference type="Gene3D" id="2.60.120.330">
    <property type="entry name" value="B-lactam Antibiotic, Isopenicillin N Synthase, Chain"/>
    <property type="match status" value="1"/>
</dbReference>
<accession>A0A1X0NUI3</accession>
<proteinExistence type="predicted"/>
<dbReference type="InterPro" id="IPR027443">
    <property type="entry name" value="IPNS-like_sf"/>
</dbReference>
<dbReference type="RefSeq" id="XP_028882264.1">
    <property type="nucleotide sequence ID" value="XM_029026568.1"/>
</dbReference>
<keyword evidence="3" id="KW-1185">Reference proteome</keyword>
<dbReference type="AlphaFoldDB" id="A0A1X0NUI3"/>
<evidence type="ECO:0000313" key="2">
    <source>
        <dbReference type="EMBL" id="ORC88198.1"/>
    </source>
</evidence>
<evidence type="ECO:0000313" key="3">
    <source>
        <dbReference type="Proteomes" id="UP000192257"/>
    </source>
</evidence>
<dbReference type="OrthoDB" id="272890at2759"/>
<name>A0A1X0NUI3_9TRYP</name>
<dbReference type="PROSITE" id="PS51471">
    <property type="entry name" value="FE2OG_OXY"/>
    <property type="match status" value="1"/>
</dbReference>
<dbReference type="InterPro" id="IPR005123">
    <property type="entry name" value="Oxoglu/Fe-dep_dioxygenase_dom"/>
</dbReference>
<dbReference type="VEuPathDB" id="TriTrypDB:TM35_000182550"/>
<protein>
    <recommendedName>
        <fullName evidence="1">Fe2OG dioxygenase domain-containing protein</fullName>
    </recommendedName>
</protein>
<gene>
    <name evidence="2" type="ORF">TM35_000182550</name>
</gene>
<dbReference type="SUPFAM" id="SSF51197">
    <property type="entry name" value="Clavaminate synthase-like"/>
    <property type="match status" value="1"/>
</dbReference>
<reference evidence="2 3" key="1">
    <citation type="submission" date="2017-03" db="EMBL/GenBank/DDBJ databases">
        <title>An alternative strategy for trypanosome survival in the mammalian bloodstream revealed through genome and transcriptome analysis of the ubiquitous bovine parasite Trypanosoma (Megatrypanum) theileri.</title>
        <authorList>
            <person name="Kelly S."/>
            <person name="Ivens A."/>
            <person name="Mott A."/>
            <person name="O'Neill E."/>
            <person name="Emms D."/>
            <person name="Macleod O."/>
            <person name="Voorheis P."/>
            <person name="Matthews J."/>
            <person name="Matthews K."/>
            <person name="Carrington M."/>
        </authorList>
    </citation>
    <scope>NUCLEOTIDE SEQUENCE [LARGE SCALE GENOMIC DNA]</scope>
    <source>
        <strain evidence="2">Edinburgh</strain>
    </source>
</reference>
<sequence length="174" mass="19945">MQFAQQALSHPHIPPIARAEFLHNIRRRSVFRIWRYNCGVGCRPHYDPGLCTLLLKASAPGLEVNLQESLPSLPGRPGNYCYDNTDKHNLVESLPGWTAPTSQREEDDTIVLCGEMMRVLSNNAIPAVLHRVRADWATGGENEKVRYSFVLELRPAEPQRWYNLVQQEKKRRSL</sequence>
<comment type="caution">
    <text evidence="2">The sequence shown here is derived from an EMBL/GenBank/DDBJ whole genome shotgun (WGS) entry which is preliminary data.</text>
</comment>
<feature type="domain" description="Fe2OG dioxygenase" evidence="1">
    <location>
        <begin position="18"/>
        <end position="155"/>
    </location>
</feature>
<dbReference type="Proteomes" id="UP000192257">
    <property type="component" value="Unassembled WGS sequence"/>
</dbReference>
<dbReference type="EMBL" id="NBCO01000018">
    <property type="protein sequence ID" value="ORC88198.1"/>
    <property type="molecule type" value="Genomic_DNA"/>
</dbReference>
<evidence type="ECO:0000259" key="1">
    <source>
        <dbReference type="PROSITE" id="PS51471"/>
    </source>
</evidence>
<dbReference type="GeneID" id="39986348"/>